<name>A0A9D5HY58_9CRYT</name>
<gene>
    <name evidence="4" type="ORF">OJ253_2439</name>
</gene>
<comment type="caution">
    <text evidence="4">The sequence shown here is derived from an EMBL/GenBank/DDBJ whole genome shotgun (WGS) entry which is preliminary data.</text>
</comment>
<comment type="caution">
    <text evidence="1">Lacks conserved residue(s) required for the propagation of feature annotation.</text>
</comment>
<dbReference type="SUPFAM" id="SSF48464">
    <property type="entry name" value="ENTH/VHS domain"/>
    <property type="match status" value="1"/>
</dbReference>
<dbReference type="InterPro" id="IPR013809">
    <property type="entry name" value="ENTH"/>
</dbReference>
<evidence type="ECO:0000259" key="3">
    <source>
        <dbReference type="PROSITE" id="PS50942"/>
    </source>
</evidence>
<dbReference type="Proteomes" id="UP001067231">
    <property type="component" value="Unassembled WGS sequence"/>
</dbReference>
<keyword evidence="1" id="KW-0472">Membrane</keyword>
<dbReference type="CDD" id="cd03571">
    <property type="entry name" value="ENTH"/>
    <property type="match status" value="1"/>
</dbReference>
<dbReference type="Pfam" id="PF01417">
    <property type="entry name" value="ENTH"/>
    <property type="match status" value="1"/>
</dbReference>
<dbReference type="GO" id="GO:0005886">
    <property type="term" value="C:plasma membrane"/>
    <property type="evidence" value="ECO:0007669"/>
    <property type="project" value="TreeGrafter"/>
</dbReference>
<dbReference type="GO" id="GO:0030125">
    <property type="term" value="C:clathrin vesicle coat"/>
    <property type="evidence" value="ECO:0007669"/>
    <property type="project" value="TreeGrafter"/>
</dbReference>
<sequence>MQVSGRLEERSVSYCGVMCMLGLFVRVCRYLVFALFILLSILSLNTLLEGRYSKLVEFSELISSVTIPSVEDIYYFSRESRESVREAFNYLSGGGAVGEREERSARPERVGVGLVKLVEIILAQPRLQKHLDGGSVSILELLCHQSFSLQEGILGMYYREREIGLAFARYFGELERRKSPGLVDGLSRRDVLEILGFERPYDLYIRSQSGSNANVFKASDWSESKLRVSRRAIVSTGYGNEEIRPFCQHDGRWTCSKYEMLVLKLLLEYYRGAGNTFVSFFLWQYKSKIVDKHLVDNIPFFSKVQVEIVNSLFPGLFGAFQKLTRSVYNKIDDFERIRRPHLPWNERYHLEKVTEEDVNWVISLALSHSIQDKDGNIAFVPYFGIIPHSSSIQDDCQRSQTLFHYPGESSFDWRFSKESVGRHCGPASSPSPEEEYTRVHSFYGRLNSIKSVVQYGKLLEEDNEYTTVWFLRRDERAPGGFRLLHGTSTILLSVDSPSYRDHLPDWFQSLTASHHSGPKIRVRPATQFVHYIPGSGRVPIPQDPSETIQQYIDCTELIFHGGAGLGFGTIQLGKSFPVGGVRGSVYVCLREALFRGLQSRGGVSREGVEEILLRTMHRSCKTRVEQLEGVRSLLMSQLGQGFAGDFTEKGLSRLSAKVKQHLRIHIKLLYATLEELQAMNKCMSYFGGLVRLIPRSTPSSRTASLSYAERCVRRRILLPESKNATGLLEKVGSGLGESEVGIGAGIAGEEGEMELNDVGRLLVSMTRKMKKTASQIVHPLTQLEKWLKEATANTNWGCSSTILSEIARSMTDYHDYVVVQKCIGECLSEKPSKWRKIFKTLVLVEYLLKNGIDRFVDDIKEYIYKIRHLQDFHYTEEGRDRGAGIREKSKYILGLLNDPVQLKAERKKARDNRGKYIGINGRTGRLATPAPTSVSVSASVAGIGGGGRLSGLPCSSFQEEDGFRDLYDPYCMDNSSRKISACREDDYRSSDGLEEVKSVSISGSCVKLPGPPGYSGGPINRENSSLGVSRGRRMECFGPGARVAGSPDKSIQNAAQILAGESSFGGGGSGEDGDWGTFVAADEKGMEVQSGRSVSLNPFGSEDVQVDKEMERRRRVMEESMADLLDVYVWGKDEKDMGVVVRGEGCESQQQENLWDGTGNRGSGNVHIPYGL</sequence>
<keyword evidence="1" id="KW-1133">Transmembrane helix</keyword>
<reference evidence="4" key="1">
    <citation type="submission" date="2022-10" db="EMBL/GenBank/DDBJ databases">
        <title>Adaptive evolution leads to modifications in subtelomeric GC content in a zoonotic Cryptosporidium species.</title>
        <authorList>
            <person name="Li J."/>
            <person name="Feng Y."/>
            <person name="Xiao L."/>
        </authorList>
    </citation>
    <scope>NUCLEOTIDE SEQUENCE</scope>
    <source>
        <strain evidence="4">33844</strain>
    </source>
</reference>
<dbReference type="InterPro" id="IPR008942">
    <property type="entry name" value="ENTH_VHS"/>
</dbReference>
<evidence type="ECO:0000256" key="2">
    <source>
        <dbReference type="SAM" id="MobiDB-lite"/>
    </source>
</evidence>
<dbReference type="Gene3D" id="1.25.40.90">
    <property type="match status" value="1"/>
</dbReference>
<dbReference type="GO" id="GO:0005543">
    <property type="term" value="F:phospholipid binding"/>
    <property type="evidence" value="ECO:0007669"/>
    <property type="project" value="TreeGrafter"/>
</dbReference>
<dbReference type="FunFam" id="1.25.40.90:FF:000006">
    <property type="entry name" value="Clathrin interactor 1"/>
    <property type="match status" value="1"/>
</dbReference>
<proteinExistence type="predicted"/>
<feature type="transmembrane region" description="Helical" evidence="1">
    <location>
        <begin position="12"/>
        <end position="42"/>
    </location>
</feature>
<keyword evidence="1 4" id="KW-0812">Transmembrane</keyword>
<accession>A0A9D5HY58</accession>
<dbReference type="PANTHER" id="PTHR12276">
    <property type="entry name" value="EPSIN/ENT-RELATED"/>
    <property type="match status" value="1"/>
</dbReference>
<dbReference type="PANTHER" id="PTHR12276:SF45">
    <property type="entry name" value="CLATHRIN INTERACTOR 1"/>
    <property type="match status" value="1"/>
</dbReference>
<dbReference type="EMBL" id="JAPCXC010000061">
    <property type="protein sequence ID" value="KAJ1607212.1"/>
    <property type="molecule type" value="Genomic_DNA"/>
</dbReference>
<dbReference type="AlphaFoldDB" id="A0A9D5HY58"/>
<organism evidence="4">
    <name type="scientific">Cryptosporidium canis</name>
    <dbReference type="NCBI Taxonomy" id="195482"/>
    <lineage>
        <taxon>Eukaryota</taxon>
        <taxon>Sar</taxon>
        <taxon>Alveolata</taxon>
        <taxon>Apicomplexa</taxon>
        <taxon>Conoidasida</taxon>
        <taxon>Coccidia</taxon>
        <taxon>Eucoccidiorida</taxon>
        <taxon>Eimeriorina</taxon>
        <taxon>Cryptosporidiidae</taxon>
        <taxon>Cryptosporidium</taxon>
    </lineage>
</organism>
<dbReference type="GO" id="GO:0005768">
    <property type="term" value="C:endosome"/>
    <property type="evidence" value="ECO:0007669"/>
    <property type="project" value="TreeGrafter"/>
</dbReference>
<evidence type="ECO:0000313" key="4">
    <source>
        <dbReference type="EMBL" id="KAJ1607212.1"/>
    </source>
</evidence>
<protein>
    <submittedName>
        <fullName evidence="4">Transmembrane domain-containing protein</fullName>
    </submittedName>
</protein>
<dbReference type="OrthoDB" id="343693at2759"/>
<dbReference type="SMART" id="SM00273">
    <property type="entry name" value="ENTH"/>
    <property type="match status" value="1"/>
</dbReference>
<dbReference type="GO" id="GO:0006897">
    <property type="term" value="P:endocytosis"/>
    <property type="evidence" value="ECO:0007669"/>
    <property type="project" value="TreeGrafter"/>
</dbReference>
<feature type="domain" description="ENTH" evidence="3">
    <location>
        <begin position="775"/>
        <end position="906"/>
    </location>
</feature>
<dbReference type="PROSITE" id="PS50942">
    <property type="entry name" value="ENTH"/>
    <property type="match status" value="1"/>
</dbReference>
<evidence type="ECO:0000256" key="1">
    <source>
        <dbReference type="PROSITE-ProRule" id="PRU00243"/>
    </source>
</evidence>
<dbReference type="GO" id="GO:0030276">
    <property type="term" value="F:clathrin binding"/>
    <property type="evidence" value="ECO:0007669"/>
    <property type="project" value="TreeGrafter"/>
</dbReference>
<feature type="region of interest" description="Disordered" evidence="2">
    <location>
        <begin position="1150"/>
        <end position="1172"/>
    </location>
</feature>